<comment type="subcellular location">
    <subcellularLocation>
        <location evidence="1 7">Cell membrane</location>
        <topology evidence="1 7">Multi-pass membrane protein</topology>
    </subcellularLocation>
</comment>
<dbReference type="InterPro" id="IPR035906">
    <property type="entry name" value="MetI-like_sf"/>
</dbReference>
<dbReference type="SUPFAM" id="SSF161098">
    <property type="entry name" value="MetI-like"/>
    <property type="match status" value="1"/>
</dbReference>
<keyword evidence="10" id="KW-1185">Reference proteome</keyword>
<dbReference type="Pfam" id="PF00528">
    <property type="entry name" value="BPD_transp_1"/>
    <property type="match status" value="1"/>
</dbReference>
<dbReference type="GO" id="GO:0055085">
    <property type="term" value="P:transmembrane transport"/>
    <property type="evidence" value="ECO:0007669"/>
    <property type="project" value="InterPro"/>
</dbReference>
<organism evidence="9 10">
    <name type="scientific">Vallitalea guaymasensis</name>
    <dbReference type="NCBI Taxonomy" id="1185412"/>
    <lineage>
        <taxon>Bacteria</taxon>
        <taxon>Bacillati</taxon>
        <taxon>Bacillota</taxon>
        <taxon>Clostridia</taxon>
        <taxon>Lachnospirales</taxon>
        <taxon>Vallitaleaceae</taxon>
        <taxon>Vallitalea</taxon>
    </lineage>
</organism>
<keyword evidence="6 7" id="KW-0472">Membrane</keyword>
<dbReference type="Gene3D" id="1.10.3720.10">
    <property type="entry name" value="MetI-like"/>
    <property type="match status" value="1"/>
</dbReference>
<feature type="transmembrane region" description="Helical" evidence="7">
    <location>
        <begin position="100"/>
        <end position="119"/>
    </location>
</feature>
<reference evidence="9 10" key="1">
    <citation type="submission" date="2020-07" db="EMBL/GenBank/DDBJ databases">
        <title>Vallitalea guaymasensis genome.</title>
        <authorList>
            <person name="Postec A."/>
        </authorList>
    </citation>
    <scope>NUCLEOTIDE SEQUENCE [LARGE SCALE GENOMIC DNA]</scope>
    <source>
        <strain evidence="9 10">Ra1766G1</strain>
    </source>
</reference>
<accession>A0A8J8MAU1</accession>
<name>A0A8J8MAU1_9FIRM</name>
<dbReference type="AlphaFoldDB" id="A0A8J8MAU1"/>
<gene>
    <name evidence="9" type="ORF">HYG85_11880</name>
</gene>
<evidence type="ECO:0000313" key="10">
    <source>
        <dbReference type="Proteomes" id="UP000677305"/>
    </source>
</evidence>
<protein>
    <submittedName>
        <fullName evidence="9">Sugar ABC transporter permease</fullName>
    </submittedName>
</protein>
<dbReference type="InterPro" id="IPR000515">
    <property type="entry name" value="MetI-like"/>
</dbReference>
<dbReference type="GO" id="GO:0005886">
    <property type="term" value="C:plasma membrane"/>
    <property type="evidence" value="ECO:0007669"/>
    <property type="project" value="UniProtKB-SubCell"/>
</dbReference>
<dbReference type="KEGG" id="vgu:HYG85_11880"/>
<dbReference type="CDD" id="cd06261">
    <property type="entry name" value="TM_PBP2"/>
    <property type="match status" value="1"/>
</dbReference>
<proteinExistence type="inferred from homology"/>
<dbReference type="PANTHER" id="PTHR43227:SF11">
    <property type="entry name" value="BLL4140 PROTEIN"/>
    <property type="match status" value="1"/>
</dbReference>
<dbReference type="PANTHER" id="PTHR43227">
    <property type="entry name" value="BLL4140 PROTEIN"/>
    <property type="match status" value="1"/>
</dbReference>
<dbReference type="InterPro" id="IPR050809">
    <property type="entry name" value="UgpAE/MalFG_permease"/>
</dbReference>
<feature type="transmembrane region" description="Helical" evidence="7">
    <location>
        <begin position="286"/>
        <end position="307"/>
    </location>
</feature>
<feature type="transmembrane region" description="Helical" evidence="7">
    <location>
        <begin position="31"/>
        <end position="50"/>
    </location>
</feature>
<dbReference type="EMBL" id="CP058561">
    <property type="protein sequence ID" value="QUH29566.1"/>
    <property type="molecule type" value="Genomic_DNA"/>
</dbReference>
<sequence length="320" mass="36334">MEISTSHKVSSIPKYKRYSKNRFLKVIKKDYQLYLLIIPTVVYLIIFNYIPMYGVQIAFKDFVAQKGIFGSSWVGFKHFERFFSSYQFIKVLKNTLGLSLYQLVAGFPIPIIMALLLNQTRNKRFKKVVQTVTYAPHFISVVVLTGMLYIFLSPRSGFINNIIVALGGKSIFFMAENSWFKSIYVWSGIWQNTGWGTIIYLAALSGISPELYEAARVDGANKRQIIKNIDLPSIMPTAIILLILNIGKIMSVGFQKAFLMQNDLNLAASEIIATYTYKIGLLQAQYSYSSAIGLFNTIVNVILLVSVNKLSRKMTNNSLW</sequence>
<evidence type="ECO:0000256" key="7">
    <source>
        <dbReference type="RuleBase" id="RU363032"/>
    </source>
</evidence>
<evidence type="ECO:0000256" key="4">
    <source>
        <dbReference type="ARBA" id="ARBA00022692"/>
    </source>
</evidence>
<keyword evidence="3" id="KW-1003">Cell membrane</keyword>
<dbReference type="PROSITE" id="PS50928">
    <property type="entry name" value="ABC_TM1"/>
    <property type="match status" value="1"/>
</dbReference>
<keyword evidence="4 7" id="KW-0812">Transmembrane</keyword>
<comment type="similarity">
    <text evidence="7">Belongs to the binding-protein-dependent transport system permease family.</text>
</comment>
<feature type="transmembrane region" description="Helical" evidence="7">
    <location>
        <begin position="158"/>
        <end position="175"/>
    </location>
</feature>
<evidence type="ECO:0000256" key="6">
    <source>
        <dbReference type="ARBA" id="ARBA00023136"/>
    </source>
</evidence>
<dbReference type="RefSeq" id="WP_212693599.1">
    <property type="nucleotide sequence ID" value="NZ_CAJXUH010000013.1"/>
</dbReference>
<evidence type="ECO:0000256" key="2">
    <source>
        <dbReference type="ARBA" id="ARBA00022448"/>
    </source>
</evidence>
<evidence type="ECO:0000313" key="9">
    <source>
        <dbReference type="EMBL" id="QUH29566.1"/>
    </source>
</evidence>
<evidence type="ECO:0000256" key="3">
    <source>
        <dbReference type="ARBA" id="ARBA00022475"/>
    </source>
</evidence>
<keyword evidence="5 7" id="KW-1133">Transmembrane helix</keyword>
<feature type="transmembrane region" description="Helical" evidence="7">
    <location>
        <begin position="131"/>
        <end position="152"/>
    </location>
</feature>
<evidence type="ECO:0000259" key="8">
    <source>
        <dbReference type="PROSITE" id="PS50928"/>
    </source>
</evidence>
<evidence type="ECO:0000256" key="5">
    <source>
        <dbReference type="ARBA" id="ARBA00022989"/>
    </source>
</evidence>
<keyword evidence="2 7" id="KW-0813">Transport</keyword>
<feature type="domain" description="ABC transmembrane type-1" evidence="8">
    <location>
        <begin position="92"/>
        <end position="307"/>
    </location>
</feature>
<evidence type="ECO:0000256" key="1">
    <source>
        <dbReference type="ARBA" id="ARBA00004651"/>
    </source>
</evidence>
<dbReference type="Proteomes" id="UP000677305">
    <property type="component" value="Chromosome"/>
</dbReference>
<feature type="transmembrane region" description="Helical" evidence="7">
    <location>
        <begin position="231"/>
        <end position="254"/>
    </location>
</feature>